<comment type="cofactor">
    <cofactor evidence="1">
        <name>FMN</name>
        <dbReference type="ChEBI" id="CHEBI:58210"/>
    </cofactor>
</comment>
<organism evidence="5 6">
    <name type="scientific">Clathrus columnatus</name>
    <dbReference type="NCBI Taxonomy" id="1419009"/>
    <lineage>
        <taxon>Eukaryota</taxon>
        <taxon>Fungi</taxon>
        <taxon>Dikarya</taxon>
        <taxon>Basidiomycota</taxon>
        <taxon>Agaricomycotina</taxon>
        <taxon>Agaricomycetes</taxon>
        <taxon>Phallomycetidae</taxon>
        <taxon>Phallales</taxon>
        <taxon>Clathraceae</taxon>
        <taxon>Clathrus</taxon>
    </lineage>
</organism>
<feature type="region of interest" description="Disordered" evidence="3">
    <location>
        <begin position="358"/>
        <end position="378"/>
    </location>
</feature>
<reference evidence="5" key="1">
    <citation type="submission" date="2021-10" db="EMBL/GenBank/DDBJ databases">
        <title>De novo Genome Assembly of Clathrus columnatus (Basidiomycota, Fungi) Using Illumina and Nanopore Sequence Data.</title>
        <authorList>
            <person name="Ogiso-Tanaka E."/>
            <person name="Itagaki H."/>
            <person name="Hosoya T."/>
            <person name="Hosaka K."/>
        </authorList>
    </citation>
    <scope>NUCLEOTIDE SEQUENCE</scope>
    <source>
        <strain evidence="5">MO-923</strain>
    </source>
</reference>
<dbReference type="PROSITE" id="PS51349">
    <property type="entry name" value="FMN_HYDROXY_ACID_DH_2"/>
    <property type="match status" value="1"/>
</dbReference>
<name>A0AAV5ARY5_9AGAM</name>
<evidence type="ECO:0000256" key="1">
    <source>
        <dbReference type="ARBA" id="ARBA00001917"/>
    </source>
</evidence>
<dbReference type="InterPro" id="IPR000262">
    <property type="entry name" value="FMN-dep_DH"/>
</dbReference>
<feature type="region of interest" description="Disordered" evidence="3">
    <location>
        <begin position="187"/>
        <end position="227"/>
    </location>
</feature>
<evidence type="ECO:0000313" key="5">
    <source>
        <dbReference type="EMBL" id="GJJ14650.1"/>
    </source>
</evidence>
<evidence type="ECO:0000313" key="6">
    <source>
        <dbReference type="Proteomes" id="UP001050691"/>
    </source>
</evidence>
<dbReference type="AlphaFoldDB" id="A0AAV5ARY5"/>
<evidence type="ECO:0000259" key="4">
    <source>
        <dbReference type="PROSITE" id="PS51349"/>
    </source>
</evidence>
<keyword evidence="2" id="KW-0560">Oxidoreductase</keyword>
<dbReference type="Pfam" id="PF01070">
    <property type="entry name" value="FMN_dh"/>
    <property type="match status" value="2"/>
</dbReference>
<accession>A0AAV5ARY5</accession>
<sequence>MDPTNKPESKSPQYSLYQREIFKRGGLTGQLPNFSIHPDELALSTREKLNDRSYFYANSNAGIGWTDKANREAFYAWRIIPRMLVDTNVRDLTTTLFGHTIPAPILFAPIGINKLYTPKGELAAAKVAAGSESIEAVAAAHDAGAQANHLVSSSKPSSGDPAGANSTDSRIRKTFDVYTYDVPSSSTVELEDTTRPVKTGDAVGQSKSQRNAGAHTSSNAQQQAKSKGPRFFQLYMGHDDDIPGNELGVSDPVFMKKYGDEQNRDSGKWIDSCVWHGKAHTWEKARWVMNEWKSLTSGRPFVIKGIQSPADAIKALELGADGIVVSNHAGRQVDGAVGSLEILPAIVDAIREKEKIQTSQNGREKVVDRGKDGLRDNSDSKQKRMTILFDSGIRTGSDIIKAIALGADAVLVGRLYIWGLSHEGESGCRHVMKGLLADLDITCTVAGIPSLSEIKGKRDLLNLMSQID</sequence>
<feature type="domain" description="FMN hydroxy acid dehydrogenase" evidence="4">
    <location>
        <begin position="30"/>
        <end position="464"/>
    </location>
</feature>
<proteinExistence type="predicted"/>
<gene>
    <name evidence="5" type="ORF">Clacol_008916</name>
</gene>
<dbReference type="PANTHER" id="PTHR10578">
    <property type="entry name" value="S -2-HYDROXY-ACID OXIDASE-RELATED"/>
    <property type="match status" value="1"/>
</dbReference>
<dbReference type="Gene3D" id="3.20.20.70">
    <property type="entry name" value="Aldolase class I"/>
    <property type="match status" value="2"/>
</dbReference>
<evidence type="ECO:0000256" key="2">
    <source>
        <dbReference type="ARBA" id="ARBA00023002"/>
    </source>
</evidence>
<feature type="region of interest" description="Disordered" evidence="3">
    <location>
        <begin position="147"/>
        <end position="168"/>
    </location>
</feature>
<dbReference type="SUPFAM" id="SSF51395">
    <property type="entry name" value="FMN-linked oxidoreductases"/>
    <property type="match status" value="1"/>
</dbReference>
<dbReference type="PANTHER" id="PTHR10578:SF75">
    <property type="entry name" value="L-LACTATE DEHYDROGENASE (AFU_ORTHOLOGUE AFUA_4G07050)"/>
    <property type="match status" value="1"/>
</dbReference>
<dbReference type="EMBL" id="BPWL01000010">
    <property type="protein sequence ID" value="GJJ14650.1"/>
    <property type="molecule type" value="Genomic_DNA"/>
</dbReference>
<feature type="compositionally biased region" description="Polar residues" evidence="3">
    <location>
        <begin position="205"/>
        <end position="225"/>
    </location>
</feature>
<dbReference type="Proteomes" id="UP001050691">
    <property type="component" value="Unassembled WGS sequence"/>
</dbReference>
<evidence type="ECO:0000256" key="3">
    <source>
        <dbReference type="SAM" id="MobiDB-lite"/>
    </source>
</evidence>
<protein>
    <recommendedName>
        <fullName evidence="4">FMN hydroxy acid dehydrogenase domain-containing protein</fullName>
    </recommendedName>
</protein>
<dbReference type="InterPro" id="IPR037396">
    <property type="entry name" value="FMN_HAD"/>
</dbReference>
<comment type="caution">
    <text evidence="5">The sequence shown here is derived from an EMBL/GenBank/DDBJ whole genome shotgun (WGS) entry which is preliminary data.</text>
</comment>
<dbReference type="GO" id="GO:0016491">
    <property type="term" value="F:oxidoreductase activity"/>
    <property type="evidence" value="ECO:0007669"/>
    <property type="project" value="UniProtKB-KW"/>
</dbReference>
<keyword evidence="6" id="KW-1185">Reference proteome</keyword>
<dbReference type="InterPro" id="IPR013785">
    <property type="entry name" value="Aldolase_TIM"/>
</dbReference>